<proteinExistence type="predicted"/>
<keyword evidence="4" id="KW-1185">Reference proteome</keyword>
<evidence type="ECO:0000256" key="1">
    <source>
        <dbReference type="SAM" id="MobiDB-lite"/>
    </source>
</evidence>
<evidence type="ECO:0000313" key="4">
    <source>
        <dbReference type="Proteomes" id="UP000823674"/>
    </source>
</evidence>
<reference evidence="3 4" key="1">
    <citation type="submission" date="2021-03" db="EMBL/GenBank/DDBJ databases">
        <authorList>
            <person name="King G.J."/>
            <person name="Bancroft I."/>
            <person name="Baten A."/>
            <person name="Bloomfield J."/>
            <person name="Borpatragohain P."/>
            <person name="He Z."/>
            <person name="Irish N."/>
            <person name="Irwin J."/>
            <person name="Liu K."/>
            <person name="Mauleon R.P."/>
            <person name="Moore J."/>
            <person name="Morris R."/>
            <person name="Ostergaard L."/>
            <person name="Wang B."/>
            <person name="Wells R."/>
        </authorList>
    </citation>
    <scope>NUCLEOTIDE SEQUENCE [LARGE SCALE GENOMIC DNA]</scope>
    <source>
        <strain evidence="3">R-o-18</strain>
        <tissue evidence="3">Leaf</tissue>
    </source>
</reference>
<protein>
    <submittedName>
        <fullName evidence="3">Uncharacterized protein</fullName>
    </submittedName>
</protein>
<sequence length="285" mass="31446">MWRFLLQIWASIVRSARCGLVSRCGAGFPGASFPRGFLVRARASSVGVWRFNGLRPDLVVYGHVVAVPETSFSSAMSLLGVLFQSVSEATGKFSLAFAHVLPCGVVALSSLRQFDDMKLAAFWFSETASSEVLRSLLVLGRCCYLGSVFFVNEPLIGLMEWTFLNLRGAGQRFRRVAPSWVRALDIKMDHLGKAVTPMVWSVSTSTVSVRRVMTSDHSGPSSRNSFPSAVYFIYFPMYLAISPIYFQRSLFLHRLTGGLVPMDSSSSQNNGAGKEHEVQSEDAVY</sequence>
<keyword evidence="2" id="KW-0732">Signal</keyword>
<feature type="signal peptide" evidence="2">
    <location>
        <begin position="1"/>
        <end position="18"/>
    </location>
</feature>
<name>A0ABQ7MB70_BRACM</name>
<feature type="chain" id="PRO_5045946192" evidence="2">
    <location>
        <begin position="19"/>
        <end position="285"/>
    </location>
</feature>
<evidence type="ECO:0000313" key="3">
    <source>
        <dbReference type="EMBL" id="KAG5396031.1"/>
    </source>
</evidence>
<dbReference type="EMBL" id="JADBGQ010000005">
    <property type="protein sequence ID" value="KAG5396031.1"/>
    <property type="molecule type" value="Genomic_DNA"/>
</dbReference>
<accession>A0ABQ7MB70</accession>
<evidence type="ECO:0000256" key="2">
    <source>
        <dbReference type="SAM" id="SignalP"/>
    </source>
</evidence>
<comment type="caution">
    <text evidence="3">The sequence shown here is derived from an EMBL/GenBank/DDBJ whole genome shotgun (WGS) entry which is preliminary data.</text>
</comment>
<feature type="region of interest" description="Disordered" evidence="1">
    <location>
        <begin position="263"/>
        <end position="285"/>
    </location>
</feature>
<gene>
    <name evidence="3" type="primary">A05g500950.1_BraROA</name>
    <name evidence="3" type="ORF">IGI04_017845</name>
</gene>
<organism evidence="3 4">
    <name type="scientific">Brassica rapa subsp. trilocularis</name>
    <dbReference type="NCBI Taxonomy" id="1813537"/>
    <lineage>
        <taxon>Eukaryota</taxon>
        <taxon>Viridiplantae</taxon>
        <taxon>Streptophyta</taxon>
        <taxon>Embryophyta</taxon>
        <taxon>Tracheophyta</taxon>
        <taxon>Spermatophyta</taxon>
        <taxon>Magnoliopsida</taxon>
        <taxon>eudicotyledons</taxon>
        <taxon>Gunneridae</taxon>
        <taxon>Pentapetalae</taxon>
        <taxon>rosids</taxon>
        <taxon>malvids</taxon>
        <taxon>Brassicales</taxon>
        <taxon>Brassicaceae</taxon>
        <taxon>Brassiceae</taxon>
        <taxon>Brassica</taxon>
    </lineage>
</organism>
<dbReference type="Proteomes" id="UP000823674">
    <property type="component" value="Chromosome A05"/>
</dbReference>